<dbReference type="EMBL" id="GL377302">
    <property type="protein sequence ID" value="EFJ03413.1"/>
    <property type="molecule type" value="Genomic_DNA"/>
</dbReference>
<dbReference type="AlphaFoldDB" id="D8PLW9"/>
<keyword evidence="3" id="KW-1185">Reference proteome</keyword>
<reference evidence="2 3" key="1">
    <citation type="journal article" date="2010" name="Nat. Biotechnol.">
        <title>Genome sequence of the model mushroom Schizophyllum commune.</title>
        <authorList>
            <person name="Ohm R.A."/>
            <person name="de Jong J.F."/>
            <person name="Lugones L.G."/>
            <person name="Aerts A."/>
            <person name="Kothe E."/>
            <person name="Stajich J.E."/>
            <person name="de Vries R.P."/>
            <person name="Record E."/>
            <person name="Levasseur A."/>
            <person name="Baker S.E."/>
            <person name="Bartholomew K.A."/>
            <person name="Coutinho P.M."/>
            <person name="Erdmann S."/>
            <person name="Fowler T.J."/>
            <person name="Gathman A.C."/>
            <person name="Lombard V."/>
            <person name="Henrissat B."/>
            <person name="Knabe N."/>
            <person name="Kuees U."/>
            <person name="Lilly W.W."/>
            <person name="Lindquist E."/>
            <person name="Lucas S."/>
            <person name="Magnuson J.K."/>
            <person name="Piumi F."/>
            <person name="Raudaskoski M."/>
            <person name="Salamov A."/>
            <person name="Schmutz J."/>
            <person name="Schwarze F.W.M.R."/>
            <person name="vanKuyk P.A."/>
            <person name="Horton J.S."/>
            <person name="Grigoriev I.V."/>
            <person name="Woesten H.A.B."/>
        </authorList>
    </citation>
    <scope>NUCLEOTIDE SEQUENCE [LARGE SCALE GENOMIC DNA]</scope>
    <source>
        <strain evidence="3">H4-8 / FGSC 9210</strain>
    </source>
</reference>
<accession>D8PLW9</accession>
<keyword evidence="1" id="KW-0812">Transmembrane</keyword>
<organism evidence="3">
    <name type="scientific">Schizophyllum commune (strain H4-8 / FGSC 9210)</name>
    <name type="common">Split gill fungus</name>
    <dbReference type="NCBI Taxonomy" id="578458"/>
    <lineage>
        <taxon>Eukaryota</taxon>
        <taxon>Fungi</taxon>
        <taxon>Dikarya</taxon>
        <taxon>Basidiomycota</taxon>
        <taxon>Agaricomycotina</taxon>
        <taxon>Agaricomycetes</taxon>
        <taxon>Agaricomycetidae</taxon>
        <taxon>Agaricales</taxon>
        <taxon>Schizophyllaceae</taxon>
        <taxon>Schizophyllum</taxon>
    </lineage>
</organism>
<name>D8PLW9_SCHCM</name>
<proteinExistence type="predicted"/>
<feature type="non-terminal residue" evidence="2">
    <location>
        <position position="86"/>
    </location>
</feature>
<dbReference type="InParanoid" id="D8PLW9"/>
<evidence type="ECO:0000313" key="2">
    <source>
        <dbReference type="EMBL" id="EFJ03413.1"/>
    </source>
</evidence>
<sequence length="86" mass="9950">MHRSYLSRYWELYGPLHMHVGLVRLVLPFIIHRSPYSLPCPCIPTYVVLAVTYVLVPLLHTSYRFAVNNQSCTLLMSACLQLLFLV</sequence>
<feature type="transmembrane region" description="Helical" evidence="1">
    <location>
        <begin position="43"/>
        <end position="60"/>
    </location>
</feature>
<dbReference type="Proteomes" id="UP000007431">
    <property type="component" value="Unassembled WGS sequence"/>
</dbReference>
<gene>
    <name evidence="2" type="ORF">SCHCODRAFT_83997</name>
</gene>
<protein>
    <submittedName>
        <fullName evidence="2">Expressed protein</fullName>
    </submittedName>
</protein>
<dbReference type="HOGENOM" id="CLU_2504059_0_0_1"/>
<keyword evidence="1" id="KW-1133">Transmembrane helix</keyword>
<evidence type="ECO:0000256" key="1">
    <source>
        <dbReference type="SAM" id="Phobius"/>
    </source>
</evidence>
<feature type="transmembrane region" description="Helical" evidence="1">
    <location>
        <begin position="12"/>
        <end position="31"/>
    </location>
</feature>
<evidence type="ECO:0000313" key="3">
    <source>
        <dbReference type="Proteomes" id="UP000007431"/>
    </source>
</evidence>
<keyword evidence="1" id="KW-0472">Membrane</keyword>